<evidence type="ECO:0000313" key="11">
    <source>
        <dbReference type="Proteomes" id="UP000219331"/>
    </source>
</evidence>
<dbReference type="Proteomes" id="UP000219331">
    <property type="component" value="Unassembled WGS sequence"/>
</dbReference>
<dbReference type="Gene3D" id="3.40.640.10">
    <property type="entry name" value="Type I PLP-dependent aspartate aminotransferase-like (Major domain)"/>
    <property type="match status" value="1"/>
</dbReference>
<evidence type="ECO:0000256" key="9">
    <source>
        <dbReference type="RuleBase" id="RU362118"/>
    </source>
</evidence>
<comment type="pathway">
    <text evidence="5">Amino-acid biosynthesis; L-methionine biosynthesis via de novo pathway; L-homocysteine from L-cystathionine: step 1/1.</text>
</comment>
<comment type="catalytic activity">
    <reaction evidence="7">
        <text>an S-substituted L-cysteine + H2O = a thiol + pyruvate + NH4(+)</text>
        <dbReference type="Rhea" id="RHEA:18121"/>
        <dbReference type="ChEBI" id="CHEBI:15361"/>
        <dbReference type="ChEBI" id="CHEBI:15377"/>
        <dbReference type="ChEBI" id="CHEBI:28938"/>
        <dbReference type="ChEBI" id="CHEBI:29256"/>
        <dbReference type="ChEBI" id="CHEBI:58717"/>
        <dbReference type="EC" id="4.4.1.13"/>
    </reaction>
</comment>
<dbReference type="InterPro" id="IPR015424">
    <property type="entry name" value="PyrdxlP-dep_Trfase"/>
</dbReference>
<dbReference type="FunFam" id="3.40.640.10:FF:000046">
    <property type="entry name" value="Cystathionine gamma-lyase"/>
    <property type="match status" value="1"/>
</dbReference>
<gene>
    <name evidence="10" type="ORF">SAMN05421512_11319</name>
</gene>
<comment type="similarity">
    <text evidence="2 9">Belongs to the trans-sulfuration enzymes family.</text>
</comment>
<accession>A0A285TRJ6</accession>
<evidence type="ECO:0000256" key="3">
    <source>
        <dbReference type="ARBA" id="ARBA00022898"/>
    </source>
</evidence>
<dbReference type="GO" id="GO:0019346">
    <property type="term" value="P:transsulfuration"/>
    <property type="evidence" value="ECO:0007669"/>
    <property type="project" value="InterPro"/>
</dbReference>
<proteinExistence type="inferred from homology"/>
<evidence type="ECO:0000256" key="8">
    <source>
        <dbReference type="PIRSR" id="PIRSR001434-2"/>
    </source>
</evidence>
<dbReference type="NCBIfam" id="TIGR01324">
    <property type="entry name" value="cysta_beta_ly_B"/>
    <property type="match status" value="1"/>
</dbReference>
<evidence type="ECO:0000313" key="10">
    <source>
        <dbReference type="EMBL" id="SOC23641.1"/>
    </source>
</evidence>
<dbReference type="Gene3D" id="3.90.1150.10">
    <property type="entry name" value="Aspartate Aminotransferase, domain 1"/>
    <property type="match status" value="1"/>
</dbReference>
<name>A0A285TRJ6_9HYPH</name>
<dbReference type="InterPro" id="IPR000277">
    <property type="entry name" value="Cys/Met-Metab_PyrdxlP-dep_enz"/>
</dbReference>
<dbReference type="GO" id="GO:0019450">
    <property type="term" value="P:L-cysteine catabolic process to pyruvate"/>
    <property type="evidence" value="ECO:0007669"/>
    <property type="project" value="TreeGrafter"/>
</dbReference>
<evidence type="ECO:0000256" key="5">
    <source>
        <dbReference type="ARBA" id="ARBA00046315"/>
    </source>
</evidence>
<dbReference type="InterPro" id="IPR006233">
    <property type="entry name" value="Cys_b_lyase_bac"/>
</dbReference>
<keyword evidence="11" id="KW-1185">Reference proteome</keyword>
<dbReference type="EMBL" id="OBML01000013">
    <property type="protein sequence ID" value="SOC23641.1"/>
    <property type="molecule type" value="Genomic_DNA"/>
</dbReference>
<dbReference type="PIRSF" id="PIRSF001434">
    <property type="entry name" value="CGS"/>
    <property type="match status" value="1"/>
</dbReference>
<dbReference type="InterPro" id="IPR015422">
    <property type="entry name" value="PyrdxlP-dep_Trfase_small"/>
</dbReference>
<comment type="catalytic activity">
    <reaction evidence="6">
        <text>L,L-cystathionine + H2O = L-homocysteine + pyruvate + NH4(+)</text>
        <dbReference type="Rhea" id="RHEA:13965"/>
        <dbReference type="ChEBI" id="CHEBI:15361"/>
        <dbReference type="ChEBI" id="CHEBI:15377"/>
        <dbReference type="ChEBI" id="CHEBI:28938"/>
        <dbReference type="ChEBI" id="CHEBI:58161"/>
        <dbReference type="ChEBI" id="CHEBI:58199"/>
    </reaction>
</comment>
<dbReference type="GO" id="GO:0030170">
    <property type="term" value="F:pyridoxal phosphate binding"/>
    <property type="evidence" value="ECO:0007669"/>
    <property type="project" value="InterPro"/>
</dbReference>
<sequence length="392" mass="41896">MSASQSNRARGLATTLSHAGRKPEDFHGFVNPPVVHASTVLFPDCATMLSGGQTYHYARRGNPTTDALEEALAELEGAAGVRLAASGLNAVSVALLSCLSSGDHVLITDSAYGPTRHFAETTLKRLGVAVDYYDPAIGEGIEALFRPNTRAVMTEAPGSLTFEMQDIPAIARIAHAHDALVVMDNTWATPCFFDAIGHGVDLSVQAGTKYLVGHSDAMLGTVAASERAWPGLKETHGALGMHVGPDDVYLGLRGLRTLEVRLRRHMQNGLEIARWLEERPEVARVRHPGLESDPGHAIWKRDFTGASGLFAFDFVDGISETQSYAFLDALELFGLGYSWGGFESLAIPVRLKGARTATPMPTGGPSVRLHIGLEDTADIRADLEAGFAALKG</sequence>
<evidence type="ECO:0000256" key="6">
    <source>
        <dbReference type="ARBA" id="ARBA00047517"/>
    </source>
</evidence>
<dbReference type="InterPro" id="IPR054542">
    <property type="entry name" value="Cys_met_metab_PP"/>
</dbReference>
<dbReference type="InterPro" id="IPR015421">
    <property type="entry name" value="PyrdxlP-dep_Trfase_major"/>
</dbReference>
<dbReference type="GO" id="GO:0047804">
    <property type="term" value="F:cysteine-S-conjugate beta-lyase activity"/>
    <property type="evidence" value="ECO:0007669"/>
    <property type="project" value="UniProtKB-EC"/>
</dbReference>
<dbReference type="AlphaFoldDB" id="A0A285TRJ6"/>
<keyword evidence="4 10" id="KW-0456">Lyase</keyword>
<evidence type="ECO:0000256" key="1">
    <source>
        <dbReference type="ARBA" id="ARBA00001933"/>
    </source>
</evidence>
<protein>
    <submittedName>
        <fullName evidence="10">Cystathionine beta-lyase</fullName>
    </submittedName>
</protein>
<dbReference type="OrthoDB" id="9805807at2"/>
<evidence type="ECO:0000256" key="2">
    <source>
        <dbReference type="ARBA" id="ARBA00009077"/>
    </source>
</evidence>
<dbReference type="SUPFAM" id="SSF53383">
    <property type="entry name" value="PLP-dependent transferases"/>
    <property type="match status" value="1"/>
</dbReference>
<dbReference type="STRING" id="538381.GCA_001696535_00503"/>
<organism evidence="10 11">
    <name type="scientific">Stappia indica</name>
    <dbReference type="NCBI Taxonomy" id="538381"/>
    <lineage>
        <taxon>Bacteria</taxon>
        <taxon>Pseudomonadati</taxon>
        <taxon>Pseudomonadota</taxon>
        <taxon>Alphaproteobacteria</taxon>
        <taxon>Hyphomicrobiales</taxon>
        <taxon>Stappiaceae</taxon>
        <taxon>Stappia</taxon>
    </lineage>
</organism>
<reference evidence="10 11" key="1">
    <citation type="submission" date="2017-08" db="EMBL/GenBank/DDBJ databases">
        <authorList>
            <person name="de Groot N.N."/>
        </authorList>
    </citation>
    <scope>NUCLEOTIDE SEQUENCE [LARGE SCALE GENOMIC DNA]</scope>
    <source>
        <strain evidence="10 11">USBA 352</strain>
    </source>
</reference>
<evidence type="ECO:0000256" key="7">
    <source>
        <dbReference type="ARBA" id="ARBA00047625"/>
    </source>
</evidence>
<comment type="cofactor">
    <cofactor evidence="1 9">
        <name>pyridoxal 5'-phosphate</name>
        <dbReference type="ChEBI" id="CHEBI:597326"/>
    </cofactor>
</comment>
<dbReference type="PANTHER" id="PTHR43500:SF1">
    <property type="entry name" value="CYSTATHIONINE BETA-LYASE-RELATED"/>
    <property type="match status" value="1"/>
</dbReference>
<dbReference type="RefSeq" id="WP_097176261.1">
    <property type="nucleotide sequence ID" value="NZ_JAJGNR010000008.1"/>
</dbReference>
<feature type="modified residue" description="N6-(pyridoxal phosphate)lysine" evidence="8">
    <location>
        <position position="209"/>
    </location>
</feature>
<dbReference type="PANTHER" id="PTHR43500">
    <property type="entry name" value="CYSTATHIONINE BETA-LYASE-RELATED"/>
    <property type="match status" value="1"/>
</dbReference>
<dbReference type="Pfam" id="PF01053">
    <property type="entry name" value="Cys_Met_Meta_PP"/>
    <property type="match status" value="1"/>
</dbReference>
<evidence type="ECO:0000256" key="4">
    <source>
        <dbReference type="ARBA" id="ARBA00023239"/>
    </source>
</evidence>
<dbReference type="PROSITE" id="PS00868">
    <property type="entry name" value="CYS_MET_METAB_PP"/>
    <property type="match status" value="1"/>
</dbReference>
<keyword evidence="3 8" id="KW-0663">Pyridoxal phosphate</keyword>